<protein>
    <recommendedName>
        <fullName evidence="4">PEP-CTERM sorting domain-containing protein</fullName>
    </recommendedName>
</protein>
<feature type="signal peptide" evidence="1">
    <location>
        <begin position="1"/>
        <end position="20"/>
    </location>
</feature>
<dbReference type="Proteomes" id="UP001597389">
    <property type="component" value="Unassembled WGS sequence"/>
</dbReference>
<reference evidence="3" key="1">
    <citation type="journal article" date="2019" name="Int. J. Syst. Evol. Microbiol.">
        <title>The Global Catalogue of Microorganisms (GCM) 10K type strain sequencing project: providing services to taxonomists for standard genome sequencing and annotation.</title>
        <authorList>
            <consortium name="The Broad Institute Genomics Platform"/>
            <consortium name="The Broad Institute Genome Sequencing Center for Infectious Disease"/>
            <person name="Wu L."/>
            <person name="Ma J."/>
        </authorList>
    </citation>
    <scope>NUCLEOTIDE SEQUENCE [LARGE SCALE GENOMIC DNA]</scope>
    <source>
        <strain evidence="3">CCUG 57942</strain>
    </source>
</reference>
<evidence type="ECO:0000313" key="3">
    <source>
        <dbReference type="Proteomes" id="UP001597389"/>
    </source>
</evidence>
<keyword evidence="1" id="KW-0732">Signal</keyword>
<evidence type="ECO:0000256" key="1">
    <source>
        <dbReference type="SAM" id="SignalP"/>
    </source>
</evidence>
<organism evidence="2 3">
    <name type="scientific">Rubritalea tangerina</name>
    <dbReference type="NCBI Taxonomy" id="430798"/>
    <lineage>
        <taxon>Bacteria</taxon>
        <taxon>Pseudomonadati</taxon>
        <taxon>Verrucomicrobiota</taxon>
        <taxon>Verrucomicrobiia</taxon>
        <taxon>Verrucomicrobiales</taxon>
        <taxon>Rubritaleaceae</taxon>
        <taxon>Rubritalea</taxon>
    </lineage>
</organism>
<proteinExistence type="predicted"/>
<accession>A0ABW4Z6A4</accession>
<keyword evidence="3" id="KW-1185">Reference proteome</keyword>
<evidence type="ECO:0008006" key="4">
    <source>
        <dbReference type="Google" id="ProtNLM"/>
    </source>
</evidence>
<name>A0ABW4Z6A4_9BACT</name>
<sequence>MKLHTLLLATTLLHSSLASAAVIQAWDNDASVHGSETWTSNYHALGLTSTNITTGAGITAKTSSGGPGATSAMKYTELSSSISSFTSANNANAYLSWTTTAHAGYQFSVDSLQLATVNLNNGNPTLIMELRSSADGFASTLDTTKTAIGDASLGIQTFSNLAITQQTQVEWRLYTYWDPTDSPGASSYSIHFRNDKTSITDFPDATGLVSDPIVLLNGSVTAVPEPTATTLIALAGLPLVLRRKR</sequence>
<gene>
    <name evidence="2" type="ORF">ACFSW8_01215</name>
</gene>
<evidence type="ECO:0000313" key="2">
    <source>
        <dbReference type="EMBL" id="MFD2157511.1"/>
    </source>
</evidence>
<dbReference type="EMBL" id="JBHUJB010000005">
    <property type="protein sequence ID" value="MFD2157511.1"/>
    <property type="molecule type" value="Genomic_DNA"/>
</dbReference>
<feature type="chain" id="PRO_5045458440" description="PEP-CTERM sorting domain-containing protein" evidence="1">
    <location>
        <begin position="21"/>
        <end position="245"/>
    </location>
</feature>
<comment type="caution">
    <text evidence="2">The sequence shown here is derived from an EMBL/GenBank/DDBJ whole genome shotgun (WGS) entry which is preliminary data.</text>
</comment>
<dbReference type="RefSeq" id="WP_377091124.1">
    <property type="nucleotide sequence ID" value="NZ_JBHSJL010000014.1"/>
</dbReference>